<proteinExistence type="predicted"/>
<feature type="transmembrane region" description="Helical" evidence="6">
    <location>
        <begin position="86"/>
        <end position="103"/>
    </location>
</feature>
<reference evidence="7 8" key="1">
    <citation type="journal article" date="2018" name="J. Allergy Clin. Immunol.">
        <title>High-quality assembly of Dermatophagoides pteronyssinus genome and transcriptome reveals a wide range of novel allergens.</title>
        <authorList>
            <person name="Liu X.Y."/>
            <person name="Yang K.Y."/>
            <person name="Wang M.Q."/>
            <person name="Kwok J.S."/>
            <person name="Zeng X."/>
            <person name="Yang Z."/>
            <person name="Xiao X.J."/>
            <person name="Lau C.P."/>
            <person name="Li Y."/>
            <person name="Huang Z.M."/>
            <person name="Ba J.G."/>
            <person name="Yim A.K."/>
            <person name="Ouyang C.Y."/>
            <person name="Ngai S.M."/>
            <person name="Chan T.F."/>
            <person name="Leung E.L."/>
            <person name="Liu L."/>
            <person name="Liu Z.G."/>
            <person name="Tsui S.K."/>
        </authorList>
    </citation>
    <scope>NUCLEOTIDE SEQUENCE [LARGE SCALE GENOMIC DNA]</scope>
    <source>
        <strain evidence="7">Derp</strain>
    </source>
</reference>
<evidence type="ECO:0000313" key="8">
    <source>
        <dbReference type="Proteomes" id="UP000887458"/>
    </source>
</evidence>
<dbReference type="SMART" id="SM00805">
    <property type="entry name" value="AGTRAP"/>
    <property type="match status" value="1"/>
</dbReference>
<feature type="compositionally biased region" description="Polar residues" evidence="5">
    <location>
        <begin position="228"/>
        <end position="238"/>
    </location>
</feature>
<feature type="transmembrane region" description="Helical" evidence="6">
    <location>
        <begin position="39"/>
        <end position="56"/>
    </location>
</feature>
<feature type="compositionally biased region" description="Low complexity" evidence="5">
    <location>
        <begin position="180"/>
        <end position="201"/>
    </location>
</feature>
<dbReference type="PANTHER" id="PTHR16521">
    <property type="entry name" value="TYPE-1 ANGIOTENSIN II RECEPTOR-ASSOCIATED PROTEIN"/>
    <property type="match status" value="1"/>
</dbReference>
<gene>
    <name evidence="7" type="ORF">DERP_010777</name>
</gene>
<comment type="subcellular location">
    <subcellularLocation>
        <location evidence="1">Membrane</location>
        <topology evidence="1">Multi-pass membrane protein</topology>
    </subcellularLocation>
</comment>
<dbReference type="PANTHER" id="PTHR16521:SF3">
    <property type="entry name" value="TYPE-1 ANGIOTENSIN II RECEPTOR-ASSOCIATED PROTEIN"/>
    <property type="match status" value="1"/>
</dbReference>
<keyword evidence="2 6" id="KW-0812">Transmembrane</keyword>
<sequence>MDAFDNQVTLFSRSINHIFLPIIMDPFDSFQRSPIKGTFFLHFILFICSMITVNWLPDVCFLYNLLFFLCLLWALESKYNPEPVQIAAIINLLAILFDIIVMSTNFSHNHYRDGFGFSIFLLICNILVRPFTTFVLLRIHNDRELRQTLYGGATTGSGIHNPNHDQFDVFGIGGRQGYQDLDSQQQQQPQSENQLSQQQQQTKSNGPSSTTVVNMPYQSVPDQFPQLIDTTTTTPNKQ</sequence>
<name>A0ABQ8J6L2_DERPT</name>
<dbReference type="InterPro" id="IPR009436">
    <property type="entry name" value="AGTRAP"/>
</dbReference>
<keyword evidence="3 6" id="KW-1133">Transmembrane helix</keyword>
<keyword evidence="8" id="KW-1185">Reference proteome</keyword>
<dbReference type="EMBL" id="NJHN03000065">
    <property type="protein sequence ID" value="KAH9418223.1"/>
    <property type="molecule type" value="Genomic_DNA"/>
</dbReference>
<keyword evidence="4 6" id="KW-0472">Membrane</keyword>
<evidence type="ECO:0000256" key="6">
    <source>
        <dbReference type="SAM" id="Phobius"/>
    </source>
</evidence>
<evidence type="ECO:0000256" key="3">
    <source>
        <dbReference type="ARBA" id="ARBA00022989"/>
    </source>
</evidence>
<feature type="compositionally biased region" description="Polar residues" evidence="5">
    <location>
        <begin position="202"/>
        <end position="221"/>
    </location>
</feature>
<reference evidence="7 8" key="2">
    <citation type="journal article" date="2022" name="Mol. Biol. Evol.">
        <title>Comparative Genomics Reveals Insights into the Divergent Evolution of Astigmatic Mites and Household Pest Adaptations.</title>
        <authorList>
            <person name="Xiong Q."/>
            <person name="Wan A.T."/>
            <person name="Liu X."/>
            <person name="Fung C.S."/>
            <person name="Xiao X."/>
            <person name="Malainual N."/>
            <person name="Hou J."/>
            <person name="Wang L."/>
            <person name="Wang M."/>
            <person name="Yang K.Y."/>
            <person name="Cui Y."/>
            <person name="Leung E.L."/>
            <person name="Nong W."/>
            <person name="Shin S.K."/>
            <person name="Au S.W."/>
            <person name="Jeong K.Y."/>
            <person name="Chew F.T."/>
            <person name="Hui J.H."/>
            <person name="Leung T.F."/>
            <person name="Tungtrongchitr A."/>
            <person name="Zhong N."/>
            <person name="Liu Z."/>
            <person name="Tsui S.K."/>
        </authorList>
    </citation>
    <scope>NUCLEOTIDE SEQUENCE [LARGE SCALE GENOMIC DNA]</scope>
    <source>
        <strain evidence="7">Derp</strain>
    </source>
</reference>
<evidence type="ECO:0000313" key="7">
    <source>
        <dbReference type="EMBL" id="KAH9418223.1"/>
    </source>
</evidence>
<protein>
    <recommendedName>
        <fullName evidence="9">Type-1 angiotensin II receptor-associated protein-like</fullName>
    </recommendedName>
</protein>
<feature type="region of interest" description="Disordered" evidence="5">
    <location>
        <begin position="180"/>
        <end position="238"/>
    </location>
</feature>
<feature type="transmembrane region" description="Helical" evidence="6">
    <location>
        <begin position="62"/>
        <end position="79"/>
    </location>
</feature>
<evidence type="ECO:0008006" key="9">
    <source>
        <dbReference type="Google" id="ProtNLM"/>
    </source>
</evidence>
<accession>A0ABQ8J6L2</accession>
<dbReference type="Proteomes" id="UP000887458">
    <property type="component" value="Unassembled WGS sequence"/>
</dbReference>
<evidence type="ECO:0000256" key="2">
    <source>
        <dbReference type="ARBA" id="ARBA00022692"/>
    </source>
</evidence>
<feature type="transmembrane region" description="Helical" evidence="6">
    <location>
        <begin position="115"/>
        <end position="137"/>
    </location>
</feature>
<evidence type="ECO:0000256" key="4">
    <source>
        <dbReference type="ARBA" id="ARBA00023136"/>
    </source>
</evidence>
<dbReference type="Pfam" id="PF06396">
    <property type="entry name" value="AGTRAP"/>
    <property type="match status" value="1"/>
</dbReference>
<evidence type="ECO:0000256" key="5">
    <source>
        <dbReference type="SAM" id="MobiDB-lite"/>
    </source>
</evidence>
<organism evidence="7 8">
    <name type="scientific">Dermatophagoides pteronyssinus</name>
    <name type="common">European house dust mite</name>
    <dbReference type="NCBI Taxonomy" id="6956"/>
    <lineage>
        <taxon>Eukaryota</taxon>
        <taxon>Metazoa</taxon>
        <taxon>Ecdysozoa</taxon>
        <taxon>Arthropoda</taxon>
        <taxon>Chelicerata</taxon>
        <taxon>Arachnida</taxon>
        <taxon>Acari</taxon>
        <taxon>Acariformes</taxon>
        <taxon>Sarcoptiformes</taxon>
        <taxon>Astigmata</taxon>
        <taxon>Psoroptidia</taxon>
        <taxon>Analgoidea</taxon>
        <taxon>Pyroglyphidae</taxon>
        <taxon>Dermatophagoidinae</taxon>
        <taxon>Dermatophagoides</taxon>
    </lineage>
</organism>
<comment type="caution">
    <text evidence="7">The sequence shown here is derived from an EMBL/GenBank/DDBJ whole genome shotgun (WGS) entry which is preliminary data.</text>
</comment>
<evidence type="ECO:0000256" key="1">
    <source>
        <dbReference type="ARBA" id="ARBA00004141"/>
    </source>
</evidence>